<dbReference type="InterPro" id="IPR027417">
    <property type="entry name" value="P-loop_NTPase"/>
</dbReference>
<dbReference type="PANTHER" id="PTHR42908">
    <property type="entry name" value="TRANSLATION ELONGATION FACTOR-RELATED"/>
    <property type="match status" value="1"/>
</dbReference>
<dbReference type="PANTHER" id="PTHR42908:SF6">
    <property type="entry name" value="116 KDA U5 SMALL NUCLEAR RIBONUCLEOPROTEIN COMPONENT"/>
    <property type="match status" value="1"/>
</dbReference>
<accession>A0ABV2ARJ3</accession>
<protein>
    <recommendedName>
        <fullName evidence="1">Tr-type G domain-containing protein</fullName>
    </recommendedName>
</protein>
<dbReference type="InterPro" id="IPR000795">
    <property type="entry name" value="T_Tr_GTP-bd_dom"/>
</dbReference>
<dbReference type="Pfam" id="PF00009">
    <property type="entry name" value="GTP_EFTU"/>
    <property type="match status" value="1"/>
</dbReference>
<reference evidence="2 3" key="1">
    <citation type="journal article" date="2024" name="BMC Biol.">
        <title>Comparative genomics of Ascetosporea gives new insight into the evolutionary basis for animal parasitism in Rhizaria.</title>
        <authorList>
            <person name="Hiltunen Thoren M."/>
            <person name="Onut-Brannstrom I."/>
            <person name="Alfjorden A."/>
            <person name="Peckova H."/>
            <person name="Swords F."/>
            <person name="Hooper C."/>
            <person name="Holzer A.S."/>
            <person name="Bass D."/>
            <person name="Burki F."/>
        </authorList>
    </citation>
    <scope>NUCLEOTIDE SEQUENCE [LARGE SCALE GENOMIC DNA]</scope>
    <source>
        <strain evidence="2">20-A016</strain>
    </source>
</reference>
<evidence type="ECO:0000313" key="2">
    <source>
        <dbReference type="EMBL" id="MES1922288.1"/>
    </source>
</evidence>
<dbReference type="EMBL" id="JBDODL010002527">
    <property type="protein sequence ID" value="MES1922288.1"/>
    <property type="molecule type" value="Genomic_DNA"/>
</dbReference>
<keyword evidence="3" id="KW-1185">Reference proteome</keyword>
<evidence type="ECO:0000259" key="1">
    <source>
        <dbReference type="PROSITE" id="PS51722"/>
    </source>
</evidence>
<dbReference type="Gene3D" id="3.40.50.300">
    <property type="entry name" value="P-loop containing nucleotide triphosphate hydrolases"/>
    <property type="match status" value="1"/>
</dbReference>
<sequence>MDTPGHVNFSDEQTAALRISDGAVIFIDVVEGVMKQTIRSIKHSIENGVPIVVVMTKMDRLILELKLPPKDSYHKLFGIFKEINDLLTNLKYPAQISPERGNVCFSSALFGWSFTLDSLSRKYQDRNEGLEAKKFASKLWGNKYFSKGKFHNTPPNSNSKRSFVEFVLEPLYKIYSVAISNEPKSETMSLFLENLGITLKRKELNLDSKPLIKLICAKFF</sequence>
<dbReference type="Gene3D" id="3.90.1430.10">
    <property type="entry name" value="Yeast translation eEF2 (G' domain)"/>
    <property type="match status" value="1"/>
</dbReference>
<dbReference type="PROSITE" id="PS51722">
    <property type="entry name" value="G_TR_2"/>
    <property type="match status" value="1"/>
</dbReference>
<dbReference type="SUPFAM" id="SSF52540">
    <property type="entry name" value="P-loop containing nucleoside triphosphate hydrolases"/>
    <property type="match status" value="1"/>
</dbReference>
<proteinExistence type="predicted"/>
<dbReference type="Proteomes" id="UP001439008">
    <property type="component" value="Unassembled WGS sequence"/>
</dbReference>
<gene>
    <name evidence="2" type="ORF">MHBO_003798</name>
</gene>
<comment type="caution">
    <text evidence="2">The sequence shown here is derived from an EMBL/GenBank/DDBJ whole genome shotgun (WGS) entry which is preliminary data.</text>
</comment>
<feature type="domain" description="Tr-type G" evidence="1">
    <location>
        <begin position="1"/>
        <end position="128"/>
    </location>
</feature>
<name>A0ABV2ARJ3_9EUKA</name>
<organism evidence="2 3">
    <name type="scientific">Bonamia ostreae</name>
    <dbReference type="NCBI Taxonomy" id="126728"/>
    <lineage>
        <taxon>Eukaryota</taxon>
        <taxon>Sar</taxon>
        <taxon>Rhizaria</taxon>
        <taxon>Endomyxa</taxon>
        <taxon>Ascetosporea</taxon>
        <taxon>Haplosporida</taxon>
        <taxon>Bonamia</taxon>
    </lineage>
</organism>
<evidence type="ECO:0000313" key="3">
    <source>
        <dbReference type="Proteomes" id="UP001439008"/>
    </source>
</evidence>
<feature type="non-terminal residue" evidence="2">
    <location>
        <position position="220"/>
    </location>
</feature>